<comment type="similarity">
    <text evidence="1">Belongs to the 'GDXG' lipolytic enzyme family.</text>
</comment>
<accession>A0ABT0MGK1</accession>
<evidence type="ECO:0000256" key="1">
    <source>
        <dbReference type="ARBA" id="ARBA00010515"/>
    </source>
</evidence>
<evidence type="ECO:0000256" key="2">
    <source>
        <dbReference type="ARBA" id="ARBA00022801"/>
    </source>
</evidence>
<organism evidence="5 6">
    <name type="scientific">Luteimonas galliterrae</name>
    <dbReference type="NCBI Taxonomy" id="2940486"/>
    <lineage>
        <taxon>Bacteria</taxon>
        <taxon>Pseudomonadati</taxon>
        <taxon>Pseudomonadota</taxon>
        <taxon>Gammaproteobacteria</taxon>
        <taxon>Lysobacterales</taxon>
        <taxon>Lysobacteraceae</taxon>
        <taxon>Luteimonas</taxon>
    </lineage>
</organism>
<feature type="domain" description="Alpha/beta hydrolase fold-3" evidence="4">
    <location>
        <begin position="127"/>
        <end position="329"/>
    </location>
</feature>
<dbReference type="Proteomes" id="UP001431217">
    <property type="component" value="Unassembled WGS sequence"/>
</dbReference>
<feature type="signal peptide" evidence="3">
    <location>
        <begin position="1"/>
        <end position="20"/>
    </location>
</feature>
<gene>
    <name evidence="5" type="ORF">M2650_01865</name>
</gene>
<evidence type="ECO:0000313" key="5">
    <source>
        <dbReference type="EMBL" id="MCL1633394.1"/>
    </source>
</evidence>
<dbReference type="InterPro" id="IPR013094">
    <property type="entry name" value="AB_hydrolase_3"/>
</dbReference>
<dbReference type="PANTHER" id="PTHR48081">
    <property type="entry name" value="AB HYDROLASE SUPERFAMILY PROTEIN C4A8.06C"/>
    <property type="match status" value="1"/>
</dbReference>
<dbReference type="Pfam" id="PF07859">
    <property type="entry name" value="Abhydrolase_3"/>
    <property type="match status" value="1"/>
</dbReference>
<dbReference type="RefSeq" id="WP_249470463.1">
    <property type="nucleotide sequence ID" value="NZ_JAMBEP010000001.1"/>
</dbReference>
<keyword evidence="3" id="KW-0732">Signal</keyword>
<protein>
    <submittedName>
        <fullName evidence="5">Alpha/beta hydrolase</fullName>
    </submittedName>
</protein>
<name>A0ABT0MGK1_9GAMM</name>
<proteinExistence type="inferred from homology"/>
<reference evidence="5 6" key="1">
    <citation type="submission" date="2022-05" db="EMBL/GenBank/DDBJ databases">
        <title>Luteimonas sp. SX5, whole genome shotgun sequencing project.</title>
        <authorList>
            <person name="Zhao G."/>
            <person name="Shen L."/>
        </authorList>
    </citation>
    <scope>NUCLEOTIDE SEQUENCE [LARGE SCALE GENOMIC DNA]</scope>
    <source>
        <strain evidence="5 6">SX5</strain>
    </source>
</reference>
<evidence type="ECO:0000259" key="4">
    <source>
        <dbReference type="Pfam" id="PF07859"/>
    </source>
</evidence>
<comment type="caution">
    <text evidence="5">The sequence shown here is derived from an EMBL/GenBank/DDBJ whole genome shotgun (WGS) entry which is preliminary data.</text>
</comment>
<dbReference type="SUPFAM" id="SSF53474">
    <property type="entry name" value="alpha/beta-Hydrolases"/>
    <property type="match status" value="1"/>
</dbReference>
<evidence type="ECO:0000313" key="6">
    <source>
        <dbReference type="Proteomes" id="UP001431217"/>
    </source>
</evidence>
<dbReference type="GO" id="GO:0016787">
    <property type="term" value="F:hydrolase activity"/>
    <property type="evidence" value="ECO:0007669"/>
    <property type="project" value="UniProtKB-KW"/>
</dbReference>
<keyword evidence="2 5" id="KW-0378">Hydrolase</keyword>
<dbReference type="InterPro" id="IPR029058">
    <property type="entry name" value="AB_hydrolase_fold"/>
</dbReference>
<keyword evidence="6" id="KW-1185">Reference proteome</keyword>
<evidence type="ECO:0000256" key="3">
    <source>
        <dbReference type="SAM" id="SignalP"/>
    </source>
</evidence>
<dbReference type="EMBL" id="JAMBEP010000001">
    <property type="protein sequence ID" value="MCL1633394.1"/>
    <property type="molecule type" value="Genomic_DNA"/>
</dbReference>
<sequence length="354" mass="37399">MRALPLFLAGLWGLASVSHGAEKTPRPGGSADGGMALPAFTVPYSMYASPESLKRFREVLAEGKQSPGLGGGIEAARRFYDKINTDRVERLKKLYPVKLSTQTIAGVGADVAEPAAGIAPANRRRVLINLHGGGFLWGARSGALVEAIPVAAVGKIKVIGIDYRQGPEHVFPAASDDVVAVYRELLKTYPAKNIGIYGCSAGGILTGEVVARLIEDSVERPGAIGTFCSSLAPIGGDSSYVSPALSGDPVGSGPVSIEHLPYFKGADAADPLVLPANSPDMLKKFPPTLLITGTRDFAMSSVLQSQRLLTNAGVETDLHVWDGMWHSFFSDPELPESKEAYAVIAAFFDKHLGK</sequence>
<feature type="chain" id="PRO_5045955990" evidence="3">
    <location>
        <begin position="21"/>
        <end position="354"/>
    </location>
</feature>
<dbReference type="Gene3D" id="3.40.50.1820">
    <property type="entry name" value="alpha/beta hydrolase"/>
    <property type="match status" value="1"/>
</dbReference>
<dbReference type="PANTHER" id="PTHR48081:SF30">
    <property type="entry name" value="ACETYL-HYDROLASE LIPR-RELATED"/>
    <property type="match status" value="1"/>
</dbReference>
<dbReference type="InterPro" id="IPR050300">
    <property type="entry name" value="GDXG_lipolytic_enzyme"/>
</dbReference>